<evidence type="ECO:0000256" key="11">
    <source>
        <dbReference type="ARBA" id="ARBA00023125"/>
    </source>
</evidence>
<evidence type="ECO:0000256" key="13">
    <source>
        <dbReference type="ARBA" id="ARBA00031220"/>
    </source>
</evidence>
<dbReference type="AlphaFoldDB" id="A0A7W7NYF4"/>
<evidence type="ECO:0000256" key="5">
    <source>
        <dbReference type="ARBA" id="ARBA00022722"/>
    </source>
</evidence>
<dbReference type="InterPro" id="IPR012337">
    <property type="entry name" value="RNaseH-like_sf"/>
</dbReference>
<evidence type="ECO:0000256" key="1">
    <source>
        <dbReference type="ARBA" id="ARBA00000563"/>
    </source>
</evidence>
<dbReference type="EC" id="3.1.11.1" evidence="3"/>
<evidence type="ECO:0000256" key="12">
    <source>
        <dbReference type="ARBA" id="ARBA00023204"/>
    </source>
</evidence>
<dbReference type="InterPro" id="IPR013520">
    <property type="entry name" value="Ribonucl_H"/>
</dbReference>
<proteinExistence type="predicted"/>
<name>A0A7W7NYF4_PSENT</name>
<dbReference type="GO" id="GO:0003677">
    <property type="term" value="F:DNA binding"/>
    <property type="evidence" value="ECO:0007669"/>
    <property type="project" value="UniProtKB-KW"/>
</dbReference>
<keyword evidence="7" id="KW-0227">DNA damage</keyword>
<dbReference type="InterPro" id="IPR013620">
    <property type="entry name" value="Exonuc_1_SH3"/>
</dbReference>
<dbReference type="Pfam" id="PF00929">
    <property type="entry name" value="RNase_T"/>
    <property type="match status" value="1"/>
</dbReference>
<evidence type="ECO:0000256" key="8">
    <source>
        <dbReference type="ARBA" id="ARBA00022801"/>
    </source>
</evidence>
<dbReference type="RefSeq" id="WP_184585663.1">
    <property type="nucleotide sequence ID" value="NZ_JACHLI010000001.1"/>
</dbReference>
<dbReference type="InterPro" id="IPR038649">
    <property type="entry name" value="EXOI_SH3_sf"/>
</dbReference>
<dbReference type="Pfam" id="PF08411">
    <property type="entry name" value="ExoI_SH3"/>
    <property type="match status" value="1"/>
</dbReference>
<protein>
    <recommendedName>
        <fullName evidence="4">Exodeoxyribonuclease I</fullName>
        <ecNumber evidence="3">3.1.11.1</ecNumber>
    </recommendedName>
    <alternativeName>
        <fullName evidence="13">DNA deoxyribophosphodiesterase</fullName>
    </alternativeName>
</protein>
<evidence type="ECO:0000256" key="14">
    <source>
        <dbReference type="ARBA" id="ARBA00046792"/>
    </source>
</evidence>
<evidence type="ECO:0000256" key="6">
    <source>
        <dbReference type="ARBA" id="ARBA00022723"/>
    </source>
</evidence>
<evidence type="ECO:0000256" key="2">
    <source>
        <dbReference type="ARBA" id="ARBA00001946"/>
    </source>
</evidence>
<dbReference type="PROSITE" id="PS51785">
    <property type="entry name" value="EXOI_C"/>
    <property type="match status" value="1"/>
</dbReference>
<dbReference type="Proteomes" id="UP000566995">
    <property type="component" value="Unassembled WGS sequence"/>
</dbReference>
<keyword evidence="8 17" id="KW-0378">Hydrolase</keyword>
<keyword evidence="9" id="KW-0269">Exonuclease</keyword>
<evidence type="ECO:0000259" key="15">
    <source>
        <dbReference type="PROSITE" id="PS51784"/>
    </source>
</evidence>
<evidence type="ECO:0000256" key="4">
    <source>
        <dbReference type="ARBA" id="ARBA00019900"/>
    </source>
</evidence>
<evidence type="ECO:0000256" key="9">
    <source>
        <dbReference type="ARBA" id="ARBA00022839"/>
    </source>
</evidence>
<feature type="domain" description="ExoI SH3-like" evidence="15">
    <location>
        <begin position="201"/>
        <end position="354"/>
    </location>
</feature>
<accession>A0A7W7NYF4</accession>
<evidence type="ECO:0000259" key="16">
    <source>
        <dbReference type="PROSITE" id="PS51785"/>
    </source>
</evidence>
<keyword evidence="12" id="KW-0234">DNA repair</keyword>
<sequence>MNTKSFARFCAYDYESGDLSVEFNQPVQFAGLAFDQNLEPIPGDELVMDIKLRADVVPSPFAFSITGIGLDRLSRSQNTEWDAAGHIQKWFMAKRDTCIAGFNTQSFDDEMSRYSFYRNHLDPYEHEWKNGNFKTDIYRLAMMVNALRPEALNFLDKDGVRSLKLGDLCEANGISLTNAHDALADVTATVELARLIKRNNERLWNYFLGLSDKKSVAAMVTKYEPIALVDRFISRERQRLAVVIPIGMESKGIKMVSYDLSVDPRPLVDLDLEELRRRMFTSSSALNEGEKLNVTRMIEYNKAPMISALNIFTGREDVTTRAGIDLDMCKEHARILSENPELKERLIQAYDTNYGPPADTYTGLYSMGFINGKEPYIRSDMRRLEAAPGGETSQPAIIKADPLSLSRRDGVNATRVYDLALRAKWSNFEDIVRSTGCFTEEEERAWAAHMKKTWIDGHEPSDLTVLERFKADLEVVRARELPDHIRAVLDELEAYVEAKVASTIALVARFPDLDAQVAPAEETAVVAPAAPKNPASSDLSM</sequence>
<dbReference type="NCBIfam" id="NF008746">
    <property type="entry name" value="PRK11779.1"/>
    <property type="match status" value="1"/>
</dbReference>
<dbReference type="InterPro" id="IPR034747">
    <property type="entry name" value="EXOI_SH3"/>
</dbReference>
<dbReference type="Gene3D" id="3.30.420.10">
    <property type="entry name" value="Ribonuclease H-like superfamily/Ribonuclease H"/>
    <property type="match status" value="1"/>
</dbReference>
<evidence type="ECO:0000313" key="18">
    <source>
        <dbReference type="Proteomes" id="UP000566995"/>
    </source>
</evidence>
<reference evidence="17 18" key="1">
    <citation type="submission" date="2020-08" db="EMBL/GenBank/DDBJ databases">
        <title>Functional genomics of gut bacteria from endangered species of beetles.</title>
        <authorList>
            <person name="Carlos-Shanley C."/>
        </authorList>
    </citation>
    <scope>NUCLEOTIDE SEQUENCE [LARGE SCALE GENOMIC DNA]</scope>
    <source>
        <strain evidence="17 18">S00179</strain>
    </source>
</reference>
<organism evidence="17 18">
    <name type="scientific">Pseudomonas nitroreducens</name>
    <dbReference type="NCBI Taxonomy" id="46680"/>
    <lineage>
        <taxon>Bacteria</taxon>
        <taxon>Pseudomonadati</taxon>
        <taxon>Pseudomonadota</taxon>
        <taxon>Gammaproteobacteria</taxon>
        <taxon>Pseudomonadales</taxon>
        <taxon>Pseudomonadaceae</taxon>
        <taxon>Pseudomonas</taxon>
    </lineage>
</organism>
<dbReference type="GO" id="GO:0006281">
    <property type="term" value="P:DNA repair"/>
    <property type="evidence" value="ECO:0007669"/>
    <property type="project" value="UniProtKB-KW"/>
</dbReference>
<dbReference type="InterPro" id="IPR036397">
    <property type="entry name" value="RNaseH_sf"/>
</dbReference>
<comment type="catalytic activity">
    <reaction evidence="1">
        <text>Exonucleolytic cleavage in the 3'- to 5'-direction to yield nucleoside 5'-phosphates.</text>
        <dbReference type="EC" id="3.1.11.1"/>
    </reaction>
</comment>
<comment type="cofactor">
    <cofactor evidence="2">
        <name>Mg(2+)</name>
        <dbReference type="ChEBI" id="CHEBI:18420"/>
    </cofactor>
</comment>
<dbReference type="EMBL" id="JACHLI010000001">
    <property type="protein sequence ID" value="MBB4861396.1"/>
    <property type="molecule type" value="Genomic_DNA"/>
</dbReference>
<dbReference type="PROSITE" id="PS51784">
    <property type="entry name" value="EXOI_SH3"/>
    <property type="match status" value="1"/>
</dbReference>
<gene>
    <name evidence="17" type="ORF">HNP46_000207</name>
</gene>
<evidence type="ECO:0000256" key="7">
    <source>
        <dbReference type="ARBA" id="ARBA00022763"/>
    </source>
</evidence>
<keyword evidence="10" id="KW-0460">Magnesium</keyword>
<dbReference type="InterPro" id="IPR058561">
    <property type="entry name" value="Exonuc_1_C"/>
</dbReference>
<dbReference type="Gene3D" id="3.30.1520.20">
    <property type="entry name" value="Exonuclease ExoI, domain 2"/>
    <property type="match status" value="1"/>
</dbReference>
<dbReference type="GO" id="GO:0008310">
    <property type="term" value="F:single-stranded DNA 3'-5' DNA exonuclease activity"/>
    <property type="evidence" value="ECO:0007669"/>
    <property type="project" value="UniProtKB-EC"/>
</dbReference>
<dbReference type="GO" id="GO:0046872">
    <property type="term" value="F:metal ion binding"/>
    <property type="evidence" value="ECO:0007669"/>
    <property type="project" value="UniProtKB-KW"/>
</dbReference>
<feature type="domain" description="ExoI C-terminal" evidence="16">
    <location>
        <begin position="356"/>
        <end position="500"/>
    </location>
</feature>
<keyword evidence="6" id="KW-0479">Metal-binding</keyword>
<evidence type="ECO:0000256" key="10">
    <source>
        <dbReference type="ARBA" id="ARBA00022842"/>
    </source>
</evidence>
<keyword evidence="11" id="KW-0238">DNA-binding</keyword>
<comment type="caution">
    <text evidence="17">The sequence shown here is derived from an EMBL/GenBank/DDBJ whole genome shotgun (WGS) entry which is preliminary data.</text>
</comment>
<dbReference type="SUPFAM" id="SSF53098">
    <property type="entry name" value="Ribonuclease H-like"/>
    <property type="match status" value="1"/>
</dbReference>
<evidence type="ECO:0000313" key="17">
    <source>
        <dbReference type="EMBL" id="MBB4861396.1"/>
    </source>
</evidence>
<keyword evidence="5" id="KW-0540">Nuclease</keyword>
<comment type="subunit">
    <text evidence="14">Monomer. Interacts with ssb (via C-terminus); this interaction stimulates the exonuclease activity by recruiting the enzyme to its substrate.</text>
</comment>
<evidence type="ECO:0000256" key="3">
    <source>
        <dbReference type="ARBA" id="ARBA00012108"/>
    </source>
</evidence>